<evidence type="ECO:0000313" key="2">
    <source>
        <dbReference type="Proteomes" id="UP001165960"/>
    </source>
</evidence>
<evidence type="ECO:0000313" key="1">
    <source>
        <dbReference type="EMBL" id="KAJ9050899.1"/>
    </source>
</evidence>
<name>A0ACC2RLG3_9FUNG</name>
<keyword evidence="2" id="KW-1185">Reference proteome</keyword>
<dbReference type="Proteomes" id="UP001165960">
    <property type="component" value="Unassembled WGS sequence"/>
</dbReference>
<reference evidence="1" key="1">
    <citation type="submission" date="2022-04" db="EMBL/GenBank/DDBJ databases">
        <title>Genome of the entomopathogenic fungus Entomophthora muscae.</title>
        <authorList>
            <person name="Elya C."/>
            <person name="Lovett B.R."/>
            <person name="Lee E."/>
            <person name="Macias A.M."/>
            <person name="Hajek A.E."/>
            <person name="De Bivort B.L."/>
            <person name="Kasson M.T."/>
            <person name="De Fine Licht H.H."/>
            <person name="Stajich J.E."/>
        </authorList>
    </citation>
    <scope>NUCLEOTIDE SEQUENCE</scope>
    <source>
        <strain evidence="1">Berkeley</strain>
    </source>
</reference>
<comment type="caution">
    <text evidence="1">The sequence shown here is derived from an EMBL/GenBank/DDBJ whole genome shotgun (WGS) entry which is preliminary data.</text>
</comment>
<organism evidence="1 2">
    <name type="scientific">Entomophthora muscae</name>
    <dbReference type="NCBI Taxonomy" id="34485"/>
    <lineage>
        <taxon>Eukaryota</taxon>
        <taxon>Fungi</taxon>
        <taxon>Fungi incertae sedis</taxon>
        <taxon>Zoopagomycota</taxon>
        <taxon>Entomophthoromycotina</taxon>
        <taxon>Entomophthoromycetes</taxon>
        <taxon>Entomophthorales</taxon>
        <taxon>Entomophthoraceae</taxon>
        <taxon>Entomophthora</taxon>
    </lineage>
</organism>
<protein>
    <submittedName>
        <fullName evidence="1">Uncharacterized protein</fullName>
    </submittedName>
</protein>
<sequence>MMRWLHLSKVRWYSFSTKKISNPKDPKQLLDSSCPGKSIFDLYINIPDSGFLSRAQGSEVPVVDQEKQTPLNKRFNCPSCQKKVKFYCYNCRLIVGPAAGLIPKVELPLPLDIIKHVKENDSQSTGIHAKLIAPDSTNIINYPLSENYYSEPEKCLFLFPSSDAVSIKEAMDTDGYDYFQRVVVIEGTWYQARQMVRDTPSLKAMKAITFSQAYQTVFWRFQKFDSTHLATIEAIYFFYRELEECLPPRHKSSELGALLFYYRHLHRLIQEMDHKAS</sequence>
<accession>A0ACC2RLG3</accession>
<proteinExistence type="predicted"/>
<dbReference type="EMBL" id="QTSX02007131">
    <property type="protein sequence ID" value="KAJ9050899.1"/>
    <property type="molecule type" value="Genomic_DNA"/>
</dbReference>
<gene>
    <name evidence="1" type="ORF">DSO57_1009757</name>
</gene>